<evidence type="ECO:0000313" key="3">
    <source>
        <dbReference type="Proteomes" id="UP000580910"/>
    </source>
</evidence>
<gene>
    <name evidence="2" type="ORF">FB382_003663</name>
</gene>
<evidence type="ECO:0000313" key="2">
    <source>
        <dbReference type="EMBL" id="MBA8805372.1"/>
    </source>
</evidence>
<dbReference type="AlphaFoldDB" id="A0A7W3J357"/>
<organism evidence="2 3">
    <name type="scientific">Nocardioides ginsengisegetis</name>
    <dbReference type="NCBI Taxonomy" id="661491"/>
    <lineage>
        <taxon>Bacteria</taxon>
        <taxon>Bacillati</taxon>
        <taxon>Actinomycetota</taxon>
        <taxon>Actinomycetes</taxon>
        <taxon>Propionibacteriales</taxon>
        <taxon>Nocardioidaceae</taxon>
        <taxon>Nocardioides</taxon>
    </lineage>
</organism>
<dbReference type="Proteomes" id="UP000580910">
    <property type="component" value="Unassembled WGS sequence"/>
</dbReference>
<reference evidence="2 3" key="1">
    <citation type="submission" date="2020-07" db="EMBL/GenBank/DDBJ databases">
        <title>Sequencing the genomes of 1000 actinobacteria strains.</title>
        <authorList>
            <person name="Klenk H.-P."/>
        </authorList>
    </citation>
    <scope>NUCLEOTIDE SEQUENCE [LARGE SCALE GENOMIC DNA]</scope>
    <source>
        <strain evidence="2 3">DSM 21349</strain>
    </source>
</reference>
<evidence type="ECO:0000256" key="1">
    <source>
        <dbReference type="SAM" id="SignalP"/>
    </source>
</evidence>
<keyword evidence="3" id="KW-1185">Reference proteome</keyword>
<dbReference type="RefSeq" id="WP_182541119.1">
    <property type="nucleotide sequence ID" value="NZ_JACGXA010000001.1"/>
</dbReference>
<dbReference type="EMBL" id="JACGXA010000001">
    <property type="protein sequence ID" value="MBA8805372.1"/>
    <property type="molecule type" value="Genomic_DNA"/>
</dbReference>
<feature type="chain" id="PRO_5031323240" evidence="1">
    <location>
        <begin position="25"/>
        <end position="78"/>
    </location>
</feature>
<keyword evidence="1" id="KW-0732">Signal</keyword>
<protein>
    <submittedName>
        <fullName evidence="2">Uncharacterized protein</fullName>
    </submittedName>
</protein>
<sequence length="78" mass="8002">MNVTLAAVVSVTALGALAAPPSHAAIPVPDPIGRVVTDTSPTSSPADPAQDRPCFVWRAHWNTALDGPEPTCSPSTSR</sequence>
<comment type="caution">
    <text evidence="2">The sequence shown here is derived from an EMBL/GenBank/DDBJ whole genome shotgun (WGS) entry which is preliminary data.</text>
</comment>
<proteinExistence type="predicted"/>
<accession>A0A7W3J357</accession>
<name>A0A7W3J357_9ACTN</name>
<feature type="signal peptide" evidence="1">
    <location>
        <begin position="1"/>
        <end position="24"/>
    </location>
</feature>